<evidence type="ECO:0000313" key="7">
    <source>
        <dbReference type="Proteomes" id="UP001598352"/>
    </source>
</evidence>
<dbReference type="PROSITE" id="PS50977">
    <property type="entry name" value="HTH_TETR_2"/>
    <property type="match status" value="1"/>
</dbReference>
<evidence type="ECO:0000313" key="6">
    <source>
        <dbReference type="EMBL" id="MFD4821366.1"/>
    </source>
</evidence>
<dbReference type="Pfam" id="PF00440">
    <property type="entry name" value="TetR_N"/>
    <property type="match status" value="1"/>
</dbReference>
<dbReference type="InterPro" id="IPR001647">
    <property type="entry name" value="HTH_TetR"/>
</dbReference>
<keyword evidence="1" id="KW-0805">Transcription regulation</keyword>
<keyword evidence="3" id="KW-0804">Transcription</keyword>
<dbReference type="Pfam" id="PF21993">
    <property type="entry name" value="TetR_C_13_2"/>
    <property type="match status" value="1"/>
</dbReference>
<gene>
    <name evidence="6" type="ORF">ACFWOQ_02205</name>
</gene>
<dbReference type="SUPFAM" id="SSF46689">
    <property type="entry name" value="Homeodomain-like"/>
    <property type="match status" value="1"/>
</dbReference>
<evidence type="ECO:0000256" key="1">
    <source>
        <dbReference type="ARBA" id="ARBA00023015"/>
    </source>
</evidence>
<accession>A0ABW6EWF3</accession>
<dbReference type="RefSeq" id="WP_382762052.1">
    <property type="nucleotide sequence ID" value="NZ_JBHXKZ010000001.1"/>
</dbReference>
<evidence type="ECO:0000256" key="2">
    <source>
        <dbReference type="ARBA" id="ARBA00023125"/>
    </source>
</evidence>
<evidence type="ECO:0000256" key="3">
    <source>
        <dbReference type="ARBA" id="ARBA00023163"/>
    </source>
</evidence>
<comment type="caution">
    <text evidence="6">The sequence shown here is derived from an EMBL/GenBank/DDBJ whole genome shotgun (WGS) entry which is preliminary data.</text>
</comment>
<keyword evidence="2 4" id="KW-0238">DNA-binding</keyword>
<name>A0ABW6EWF3_9ACTN</name>
<dbReference type="InterPro" id="IPR009057">
    <property type="entry name" value="Homeodomain-like_sf"/>
</dbReference>
<dbReference type="InterPro" id="IPR036271">
    <property type="entry name" value="Tet_transcr_reg_TetR-rel_C_sf"/>
</dbReference>
<dbReference type="EMBL" id="JBHXKZ010000001">
    <property type="protein sequence ID" value="MFD4821366.1"/>
    <property type="molecule type" value="Genomic_DNA"/>
</dbReference>
<protein>
    <submittedName>
        <fullName evidence="6">TetR/AcrR family transcriptional regulator</fullName>
    </submittedName>
</protein>
<evidence type="ECO:0000259" key="5">
    <source>
        <dbReference type="PROSITE" id="PS50977"/>
    </source>
</evidence>
<dbReference type="PANTHER" id="PTHR47506:SF3">
    <property type="entry name" value="HTH-TYPE TRANSCRIPTIONAL REGULATOR LMRA"/>
    <property type="match status" value="1"/>
</dbReference>
<feature type="domain" description="HTH tetR-type" evidence="5">
    <location>
        <begin position="10"/>
        <end position="70"/>
    </location>
</feature>
<proteinExistence type="predicted"/>
<feature type="DNA-binding region" description="H-T-H motif" evidence="4">
    <location>
        <begin position="33"/>
        <end position="52"/>
    </location>
</feature>
<keyword evidence="7" id="KW-1185">Reference proteome</keyword>
<dbReference type="SUPFAM" id="SSF48498">
    <property type="entry name" value="Tetracyclin repressor-like, C-terminal domain"/>
    <property type="match status" value="1"/>
</dbReference>
<dbReference type="Proteomes" id="UP001598352">
    <property type="component" value="Unassembled WGS sequence"/>
</dbReference>
<evidence type="ECO:0000256" key="4">
    <source>
        <dbReference type="PROSITE-ProRule" id="PRU00335"/>
    </source>
</evidence>
<dbReference type="InterPro" id="IPR054156">
    <property type="entry name" value="YxaF_TetR_C"/>
</dbReference>
<organism evidence="6 7">
    <name type="scientific">Streptomyces rubiginosohelvolus</name>
    <dbReference type="NCBI Taxonomy" id="67362"/>
    <lineage>
        <taxon>Bacteria</taxon>
        <taxon>Bacillati</taxon>
        <taxon>Actinomycetota</taxon>
        <taxon>Actinomycetes</taxon>
        <taxon>Kitasatosporales</taxon>
        <taxon>Streptomycetaceae</taxon>
        <taxon>Streptomyces</taxon>
    </lineage>
</organism>
<dbReference type="PANTHER" id="PTHR47506">
    <property type="entry name" value="TRANSCRIPTIONAL REGULATORY PROTEIN"/>
    <property type="match status" value="1"/>
</dbReference>
<dbReference type="Gene3D" id="1.10.357.10">
    <property type="entry name" value="Tetracycline Repressor, domain 2"/>
    <property type="match status" value="1"/>
</dbReference>
<reference evidence="6 7" key="1">
    <citation type="submission" date="2024-09" db="EMBL/GenBank/DDBJ databases">
        <title>The Natural Products Discovery Center: Release of the First 8490 Sequenced Strains for Exploring Actinobacteria Biosynthetic Diversity.</title>
        <authorList>
            <person name="Kalkreuter E."/>
            <person name="Kautsar S.A."/>
            <person name="Yang D."/>
            <person name="Bader C.D."/>
            <person name="Teijaro C.N."/>
            <person name="Fluegel L."/>
            <person name="Davis C.M."/>
            <person name="Simpson J.R."/>
            <person name="Lauterbach L."/>
            <person name="Steele A.D."/>
            <person name="Gui C."/>
            <person name="Meng S."/>
            <person name="Li G."/>
            <person name="Viehrig K."/>
            <person name="Ye F."/>
            <person name="Su P."/>
            <person name="Kiefer A.F."/>
            <person name="Nichols A."/>
            <person name="Cepeda A.J."/>
            <person name="Yan W."/>
            <person name="Fan B."/>
            <person name="Jiang Y."/>
            <person name="Adhikari A."/>
            <person name="Zheng C.-J."/>
            <person name="Schuster L."/>
            <person name="Cowan T.M."/>
            <person name="Smanski M.J."/>
            <person name="Chevrette M.G."/>
            <person name="De Carvalho L.P.S."/>
            <person name="Shen B."/>
        </authorList>
    </citation>
    <scope>NUCLEOTIDE SEQUENCE [LARGE SCALE GENOMIC DNA]</scope>
    <source>
        <strain evidence="6 7">NPDC058428</strain>
    </source>
</reference>
<sequence length="194" mass="21175">MTPVKTDRGRSSKQRMLESTIALLQEHGAGAVTVDAVLEHSQAPRGSVYHHFPGGRNALLLAAVRQAGEEMSAPIEDLCRTGPPEEALRQAASLWRHRLASSEFGSGCAIVAAVIDNRNNLPEADEAVRETFARWQTAFADLLVRSDYDEQRARRLSSLVVAAIEGAVILCRAQRSTQPLDDVVDELLPLLRPS</sequence>